<sequence length="187" mass="21111">MVYRDTLSALVRCLAADAIDSTAKQAWQKLYSAGYQVEPSGMGLPAEVMRDIDCWLHARLHSQLRPLHWNVLVAKYSTHKGRKVQAIAAAIPFVPSPAGRLFVQYAVTTWAIPKLKGVDGKRSTDMLVLPDSYYDMNRWEGEGRPEQTRNRWRRDIRNWLEGRVTEAVNHAHEVMAAEGLLIDNAAA</sequence>
<dbReference type="EMBL" id="FNNU01000006">
    <property type="protein sequence ID" value="SDX79196.1"/>
    <property type="molecule type" value="Genomic_DNA"/>
</dbReference>
<name>A0A1H3EKC1_9PSED</name>
<dbReference type="AlphaFoldDB" id="A0A1H3EKC1"/>
<dbReference type="RefSeq" id="WP_090231177.1">
    <property type="nucleotide sequence ID" value="NZ_FNNU01000006.1"/>
</dbReference>
<dbReference type="STRING" id="1007099.SAMN05216287_3762"/>
<reference evidence="2" key="1">
    <citation type="submission" date="2016-10" db="EMBL/GenBank/DDBJ databases">
        <authorList>
            <person name="Varghese N."/>
            <person name="Submissions S."/>
        </authorList>
    </citation>
    <scope>NUCLEOTIDE SEQUENCE [LARGE SCALE GENOMIC DNA]</scope>
    <source>
        <strain evidence="2">NRRL B-59562</strain>
    </source>
</reference>
<gene>
    <name evidence="1" type="ORF">SAMN05216287_3762</name>
</gene>
<dbReference type="OrthoDB" id="7005515at2"/>
<organism evidence="1 2">
    <name type="scientific">Pseudomonas kuykendallii</name>
    <dbReference type="NCBI Taxonomy" id="1007099"/>
    <lineage>
        <taxon>Bacteria</taxon>
        <taxon>Pseudomonadati</taxon>
        <taxon>Pseudomonadota</taxon>
        <taxon>Gammaproteobacteria</taxon>
        <taxon>Pseudomonadales</taxon>
        <taxon>Pseudomonadaceae</taxon>
        <taxon>Pseudomonas</taxon>
    </lineage>
</organism>
<proteinExistence type="predicted"/>
<keyword evidence="2" id="KW-1185">Reference proteome</keyword>
<evidence type="ECO:0000313" key="2">
    <source>
        <dbReference type="Proteomes" id="UP000243778"/>
    </source>
</evidence>
<protein>
    <submittedName>
        <fullName evidence="1">Uncharacterized protein</fullName>
    </submittedName>
</protein>
<dbReference type="Proteomes" id="UP000243778">
    <property type="component" value="Unassembled WGS sequence"/>
</dbReference>
<accession>A0A1H3EKC1</accession>
<evidence type="ECO:0000313" key="1">
    <source>
        <dbReference type="EMBL" id="SDX79196.1"/>
    </source>
</evidence>